<feature type="signal peptide" evidence="1">
    <location>
        <begin position="1"/>
        <end position="26"/>
    </location>
</feature>
<organism evidence="2 3">
    <name type="scientific">Clathrospora elynae</name>
    <dbReference type="NCBI Taxonomy" id="706981"/>
    <lineage>
        <taxon>Eukaryota</taxon>
        <taxon>Fungi</taxon>
        <taxon>Dikarya</taxon>
        <taxon>Ascomycota</taxon>
        <taxon>Pezizomycotina</taxon>
        <taxon>Dothideomycetes</taxon>
        <taxon>Pleosporomycetidae</taxon>
        <taxon>Pleosporales</taxon>
        <taxon>Diademaceae</taxon>
        <taxon>Clathrospora</taxon>
    </lineage>
</organism>
<proteinExistence type="predicted"/>
<evidence type="ECO:0000256" key="1">
    <source>
        <dbReference type="SAM" id="SignalP"/>
    </source>
</evidence>
<feature type="chain" id="PRO_5025404208" evidence="1">
    <location>
        <begin position="27"/>
        <end position="319"/>
    </location>
</feature>
<dbReference type="EMBL" id="ML976270">
    <property type="protein sequence ID" value="KAF1935434.1"/>
    <property type="molecule type" value="Genomic_DNA"/>
</dbReference>
<sequence>MNISAVLLEFMVLLAFAMTDLSKCHSAPPSSMSLLRTLTQNPDSVSGAINASHGANKSSYFNLGRISIAVFNPKDIATELQWDQYKSKDEALSGLVDMNDATADKEWLDCKKRKPSPESSNWKDNLQHDSVEAKNRIGIALAALGLHMKPVCNGGQNICYSVEDLDEQVLDDDEQVWEQSYTVDNKKYTVVMFALYAQYLEAPAPAVLENWDREAEPDELPTLRIVSGHPLSVLAAQQEPGDAQHKVELGNKHVICVTIIRDHDIVHLLPDDTLMVDADAGLHSLAMRAQHNNGIRVHTITVRADRELHISSGDLKREL</sequence>
<keyword evidence="3" id="KW-1185">Reference proteome</keyword>
<evidence type="ECO:0000313" key="3">
    <source>
        <dbReference type="Proteomes" id="UP000800038"/>
    </source>
</evidence>
<dbReference type="Proteomes" id="UP000800038">
    <property type="component" value="Unassembled WGS sequence"/>
</dbReference>
<dbReference type="AlphaFoldDB" id="A0A6A5S7F2"/>
<evidence type="ECO:0000313" key="2">
    <source>
        <dbReference type="EMBL" id="KAF1935434.1"/>
    </source>
</evidence>
<reference evidence="2" key="1">
    <citation type="journal article" date="2020" name="Stud. Mycol.">
        <title>101 Dothideomycetes genomes: a test case for predicting lifestyles and emergence of pathogens.</title>
        <authorList>
            <person name="Haridas S."/>
            <person name="Albert R."/>
            <person name="Binder M."/>
            <person name="Bloem J."/>
            <person name="Labutti K."/>
            <person name="Salamov A."/>
            <person name="Andreopoulos B."/>
            <person name="Baker S."/>
            <person name="Barry K."/>
            <person name="Bills G."/>
            <person name="Bluhm B."/>
            <person name="Cannon C."/>
            <person name="Castanera R."/>
            <person name="Culley D."/>
            <person name="Daum C."/>
            <person name="Ezra D."/>
            <person name="Gonzalez J."/>
            <person name="Henrissat B."/>
            <person name="Kuo A."/>
            <person name="Liang C."/>
            <person name="Lipzen A."/>
            <person name="Lutzoni F."/>
            <person name="Magnuson J."/>
            <person name="Mondo S."/>
            <person name="Nolan M."/>
            <person name="Ohm R."/>
            <person name="Pangilinan J."/>
            <person name="Park H.-J."/>
            <person name="Ramirez L."/>
            <person name="Alfaro M."/>
            <person name="Sun H."/>
            <person name="Tritt A."/>
            <person name="Yoshinaga Y."/>
            <person name="Zwiers L.-H."/>
            <person name="Turgeon B."/>
            <person name="Goodwin S."/>
            <person name="Spatafora J."/>
            <person name="Crous P."/>
            <person name="Grigoriev I."/>
        </authorList>
    </citation>
    <scope>NUCLEOTIDE SEQUENCE</scope>
    <source>
        <strain evidence="2">CBS 161.51</strain>
    </source>
</reference>
<name>A0A6A5S7F2_9PLEO</name>
<gene>
    <name evidence="2" type="ORF">EJ02DRAFT_485044</name>
</gene>
<protein>
    <submittedName>
        <fullName evidence="2">Uncharacterized protein</fullName>
    </submittedName>
</protein>
<keyword evidence="1" id="KW-0732">Signal</keyword>
<accession>A0A6A5S7F2</accession>